<sequence length="447" mass="48512">MSPSINAFVEAVAKNNPNEPEFLQAVMEVAETVIPFIEKTPKYQGKMLLERMVEPERVMMFRVAWIDDKGQTQVNKGYRIQMNSAIGPYKGGLRFHPSVNLSILKFLAFEQVFKNSLTTLPMGGGKGGSNFDPKGKSDTEIMRFCQAFMTELARHIGADTDVPAGDIGVGGREVGYMYGQYKKLRNEFTGVLTGKGITFGGSLIRPEATGYGDVYFAQNMLATKGESFAGKTVVVSGSGNVAQYAIEKATQLGAKVVTASDSSGYIYDADGIDAAKLGYIMEIKNVNYGRISDYLKKYPNAKFVEGKRPWEVKCDIALPCATQNELNGEEAQVLVSNGCICVAEGANMPSTPEAVEVFLKNKILFAPGKASNAGGVATSGLEMSQNSLRLSWTREEVDQRLQRIMSDIHEACVTYGKDENGFVDYVKGANIAGFVKVADAMLAQGVV</sequence>
<dbReference type="InterPro" id="IPR006095">
    <property type="entry name" value="Glu/Leu/Phe/Val/Trp_DH"/>
</dbReference>
<comment type="similarity">
    <text evidence="1 5 6">Belongs to the Glu/Leu/Phe/Val dehydrogenases family.</text>
</comment>
<dbReference type="Gene3D" id="3.40.50.10860">
    <property type="entry name" value="Leucine Dehydrogenase, chain A, domain 1"/>
    <property type="match status" value="1"/>
</dbReference>
<keyword evidence="4" id="KW-0520">NAD</keyword>
<dbReference type="InterPro" id="IPR036291">
    <property type="entry name" value="NAD(P)-bd_dom_sf"/>
</dbReference>
<dbReference type="RefSeq" id="WP_264544172.1">
    <property type="nucleotide sequence ID" value="NZ_BAABIP010000007.1"/>
</dbReference>
<evidence type="ECO:0000256" key="3">
    <source>
        <dbReference type="ARBA" id="ARBA00023002"/>
    </source>
</evidence>
<keyword evidence="3 5" id="KW-0560">Oxidoreductase</keyword>
<dbReference type="CDD" id="cd05313">
    <property type="entry name" value="NAD_bind_2_Glu_DH"/>
    <property type="match status" value="1"/>
</dbReference>
<proteinExistence type="inferred from homology"/>
<dbReference type="InterPro" id="IPR006097">
    <property type="entry name" value="Glu/Leu/Phe/Val/Trp_DH_dimer"/>
</dbReference>
<evidence type="ECO:0000256" key="4">
    <source>
        <dbReference type="ARBA" id="ARBA00023027"/>
    </source>
</evidence>
<dbReference type="InterPro" id="IPR046346">
    <property type="entry name" value="Aminoacid_DH-like_N_sf"/>
</dbReference>
<dbReference type="PRINTS" id="PR00082">
    <property type="entry name" value="GLFDHDRGNASE"/>
</dbReference>
<dbReference type="InterPro" id="IPR033524">
    <property type="entry name" value="Glu/Leu/Phe/Val_DH_AS"/>
</dbReference>
<reference evidence="9" key="1">
    <citation type="journal article" date="2019" name="Int. J. Syst. Evol. Microbiol.">
        <title>The Global Catalogue of Microorganisms (GCM) 10K type strain sequencing project: providing services to taxonomists for standard genome sequencing and annotation.</title>
        <authorList>
            <consortium name="The Broad Institute Genomics Platform"/>
            <consortium name="The Broad Institute Genome Sequencing Center for Infectious Disease"/>
            <person name="Wu L."/>
            <person name="Ma J."/>
        </authorList>
    </citation>
    <scope>NUCLEOTIDE SEQUENCE [LARGE SCALE GENOMIC DNA]</scope>
    <source>
        <strain evidence="9">JCM 18198</strain>
    </source>
</reference>
<dbReference type="SUPFAM" id="SSF53223">
    <property type="entry name" value="Aminoacid dehydrogenase-like, N-terminal domain"/>
    <property type="match status" value="1"/>
</dbReference>
<dbReference type="InterPro" id="IPR014362">
    <property type="entry name" value="Glu_DH"/>
</dbReference>
<dbReference type="InterPro" id="IPR050724">
    <property type="entry name" value="Glu_Leu_Phe_Val_DH"/>
</dbReference>
<comment type="subunit">
    <text evidence="2">Homohexamer.</text>
</comment>
<comment type="caution">
    <text evidence="8">The sequence shown here is derived from an EMBL/GenBank/DDBJ whole genome shotgun (WGS) entry which is preliminary data.</text>
</comment>
<dbReference type="InterPro" id="IPR006096">
    <property type="entry name" value="Glu/Leu/Phe/Val/Trp_DH_C"/>
</dbReference>
<organism evidence="8 9">
    <name type="scientific">Flavobacterium hankyongi</name>
    <dbReference type="NCBI Taxonomy" id="1176532"/>
    <lineage>
        <taxon>Bacteria</taxon>
        <taxon>Pseudomonadati</taxon>
        <taxon>Bacteroidota</taxon>
        <taxon>Flavobacteriia</taxon>
        <taxon>Flavobacteriales</taxon>
        <taxon>Flavobacteriaceae</taxon>
        <taxon>Flavobacterium</taxon>
    </lineage>
</organism>
<dbReference type="PANTHER" id="PTHR43571">
    <property type="entry name" value="NADP-SPECIFIC GLUTAMATE DEHYDROGENASE 1-RELATED"/>
    <property type="match status" value="1"/>
</dbReference>
<dbReference type="SUPFAM" id="SSF51735">
    <property type="entry name" value="NAD(P)-binding Rossmann-fold domains"/>
    <property type="match status" value="1"/>
</dbReference>
<protein>
    <recommendedName>
        <fullName evidence="5">Glutamate dehydrogenase</fullName>
    </recommendedName>
</protein>
<dbReference type="Gene3D" id="3.40.50.720">
    <property type="entry name" value="NAD(P)-binding Rossmann-like Domain"/>
    <property type="match status" value="1"/>
</dbReference>
<dbReference type="PANTHER" id="PTHR43571:SF1">
    <property type="entry name" value="NADP-SPECIFIC GLUTAMATE DEHYDROGENASE 1-RELATED"/>
    <property type="match status" value="1"/>
</dbReference>
<name>A0ABP8ZN22_9FLAO</name>
<gene>
    <name evidence="8" type="primary">gdhA</name>
    <name evidence="8" type="ORF">GCM10023230_06500</name>
</gene>
<dbReference type="NCBIfam" id="NF006929">
    <property type="entry name" value="PRK09414.1"/>
    <property type="match status" value="1"/>
</dbReference>
<evidence type="ECO:0000256" key="5">
    <source>
        <dbReference type="PIRNR" id="PIRNR000185"/>
    </source>
</evidence>
<evidence type="ECO:0000256" key="2">
    <source>
        <dbReference type="ARBA" id="ARBA00011643"/>
    </source>
</evidence>
<dbReference type="EMBL" id="BAABIP010000007">
    <property type="protein sequence ID" value="GAA4760339.1"/>
    <property type="molecule type" value="Genomic_DNA"/>
</dbReference>
<evidence type="ECO:0000313" key="8">
    <source>
        <dbReference type="EMBL" id="GAA4760339.1"/>
    </source>
</evidence>
<evidence type="ECO:0000259" key="7">
    <source>
        <dbReference type="SMART" id="SM00839"/>
    </source>
</evidence>
<accession>A0ABP8ZN22</accession>
<feature type="domain" description="Glutamate/phenylalanine/leucine/valine/L-tryptophan dehydrogenase C-terminal" evidence="7">
    <location>
        <begin position="202"/>
        <end position="445"/>
    </location>
</feature>
<evidence type="ECO:0000256" key="6">
    <source>
        <dbReference type="RuleBase" id="RU004417"/>
    </source>
</evidence>
<dbReference type="Pfam" id="PF00208">
    <property type="entry name" value="ELFV_dehydrog"/>
    <property type="match status" value="1"/>
</dbReference>
<dbReference type="PIRSF" id="PIRSF000185">
    <property type="entry name" value="Glu_DH"/>
    <property type="match status" value="1"/>
</dbReference>
<keyword evidence="9" id="KW-1185">Reference proteome</keyword>
<evidence type="ECO:0000256" key="1">
    <source>
        <dbReference type="ARBA" id="ARBA00006382"/>
    </source>
</evidence>
<dbReference type="PROSITE" id="PS00074">
    <property type="entry name" value="GLFV_DEHYDROGENASE"/>
    <property type="match status" value="1"/>
</dbReference>
<dbReference type="InterPro" id="IPR033922">
    <property type="entry name" value="NAD_bind_Glu_DH"/>
</dbReference>
<dbReference type="Proteomes" id="UP001500141">
    <property type="component" value="Unassembled WGS sequence"/>
</dbReference>
<dbReference type="Pfam" id="PF02812">
    <property type="entry name" value="ELFV_dehydrog_N"/>
    <property type="match status" value="1"/>
</dbReference>
<evidence type="ECO:0000313" key="9">
    <source>
        <dbReference type="Proteomes" id="UP001500141"/>
    </source>
</evidence>
<dbReference type="SMART" id="SM00839">
    <property type="entry name" value="ELFV_dehydrog"/>
    <property type="match status" value="1"/>
</dbReference>
<dbReference type="Gene3D" id="1.10.285.10">
    <property type="entry name" value="Glutamate Dehydrogenase, chain A, domain 3"/>
    <property type="match status" value="2"/>
</dbReference>